<dbReference type="GO" id="GO:0016020">
    <property type="term" value="C:membrane"/>
    <property type="evidence" value="ECO:0007669"/>
    <property type="project" value="UniProtKB-SubCell"/>
</dbReference>
<evidence type="ECO:0000259" key="7">
    <source>
        <dbReference type="PROSITE" id="PS50089"/>
    </source>
</evidence>
<evidence type="ECO:0000256" key="2">
    <source>
        <dbReference type="ARBA" id="ARBA00022723"/>
    </source>
</evidence>
<dbReference type="Pfam" id="PF13639">
    <property type="entry name" value="zf-RING_2"/>
    <property type="match status" value="1"/>
</dbReference>
<evidence type="ECO:0000313" key="8">
    <source>
        <dbReference type="EnsemblPlants" id="LPERR09G14010.1"/>
    </source>
</evidence>
<keyword evidence="5" id="KW-0472">Membrane</keyword>
<dbReference type="PANTHER" id="PTHR46151">
    <property type="entry name" value="NEP1-INTERACTING PROTEIN-LIKE 2"/>
    <property type="match status" value="1"/>
</dbReference>
<evidence type="ECO:0000256" key="4">
    <source>
        <dbReference type="ARBA" id="ARBA00022833"/>
    </source>
</evidence>
<keyword evidence="4" id="KW-0862">Zinc</keyword>
<accession>A0A0D9XG74</accession>
<dbReference type="CDD" id="cd16461">
    <property type="entry name" value="RING-H2_EL5-like"/>
    <property type="match status" value="1"/>
</dbReference>
<keyword evidence="9" id="KW-1185">Reference proteome</keyword>
<evidence type="ECO:0000256" key="5">
    <source>
        <dbReference type="ARBA" id="ARBA00023136"/>
    </source>
</evidence>
<dbReference type="AlphaFoldDB" id="A0A0D9XG74"/>
<dbReference type="STRING" id="77586.A0A0D9XG74"/>
<dbReference type="eggNOG" id="KOG0800">
    <property type="taxonomic scope" value="Eukaryota"/>
</dbReference>
<sequence length="196" mass="21587">MIVGAIVGVLAGFVNEDGLIHGTLIGAISGAFIAMEIIDSLAKIWSCEEYSIAARARLMILVFWNLMVDRLTARTSVFPTLTRVLDNQLNARASRLGLTEMNAAGDLFDRSYPVVGMCRAAVDELPVIKLTAAQTNANRCPICLHDFKAGESARRLPACCHFFHLVCIDNWLLWHAQCPVCRRPVFSDYSNCGIDN</sequence>
<protein>
    <recommendedName>
        <fullName evidence="7">RING-type domain-containing protein</fullName>
    </recommendedName>
</protein>
<evidence type="ECO:0000256" key="3">
    <source>
        <dbReference type="ARBA" id="ARBA00022771"/>
    </source>
</evidence>
<reference evidence="8 9" key="1">
    <citation type="submission" date="2012-08" db="EMBL/GenBank/DDBJ databases">
        <title>Oryza genome evolution.</title>
        <authorList>
            <person name="Wing R.A."/>
        </authorList>
    </citation>
    <scope>NUCLEOTIDE SEQUENCE</scope>
</reference>
<dbReference type="PANTHER" id="PTHR46151:SF1">
    <property type="entry name" value="OS09G0542600 PROTEIN"/>
    <property type="match status" value="1"/>
</dbReference>
<dbReference type="GO" id="GO:0008270">
    <property type="term" value="F:zinc ion binding"/>
    <property type="evidence" value="ECO:0007669"/>
    <property type="project" value="UniProtKB-KW"/>
</dbReference>
<dbReference type="Gene3D" id="3.30.40.10">
    <property type="entry name" value="Zinc/RING finger domain, C3HC4 (zinc finger)"/>
    <property type="match status" value="1"/>
</dbReference>
<name>A0A0D9XG74_9ORYZ</name>
<evidence type="ECO:0000313" key="9">
    <source>
        <dbReference type="Proteomes" id="UP000032180"/>
    </source>
</evidence>
<reference evidence="9" key="2">
    <citation type="submission" date="2013-12" db="EMBL/GenBank/DDBJ databases">
        <authorList>
            <person name="Yu Y."/>
            <person name="Lee S."/>
            <person name="de Baynast K."/>
            <person name="Wissotski M."/>
            <person name="Liu L."/>
            <person name="Talag J."/>
            <person name="Goicoechea J."/>
            <person name="Angelova A."/>
            <person name="Jetty R."/>
            <person name="Kudrna D."/>
            <person name="Golser W."/>
            <person name="Rivera L."/>
            <person name="Zhang J."/>
            <person name="Wing R."/>
        </authorList>
    </citation>
    <scope>NUCLEOTIDE SEQUENCE</scope>
</reference>
<proteinExistence type="predicted"/>
<dbReference type="Gramene" id="LPERR09G14010.1">
    <property type="protein sequence ID" value="LPERR09G14010.1"/>
    <property type="gene ID" value="LPERR09G14010"/>
</dbReference>
<dbReference type="HOGENOM" id="CLU_013137_2_2_1"/>
<evidence type="ECO:0000256" key="6">
    <source>
        <dbReference type="PROSITE-ProRule" id="PRU00175"/>
    </source>
</evidence>
<keyword evidence="3 6" id="KW-0863">Zinc-finger</keyword>
<keyword evidence="2" id="KW-0479">Metal-binding</keyword>
<comment type="subcellular location">
    <subcellularLocation>
        <location evidence="1">Membrane</location>
    </subcellularLocation>
</comment>
<dbReference type="InterPro" id="IPR013083">
    <property type="entry name" value="Znf_RING/FYVE/PHD"/>
</dbReference>
<dbReference type="Proteomes" id="UP000032180">
    <property type="component" value="Chromosome 9"/>
</dbReference>
<dbReference type="SUPFAM" id="SSF57850">
    <property type="entry name" value="RING/U-box"/>
    <property type="match status" value="1"/>
</dbReference>
<organism evidence="8 9">
    <name type="scientific">Leersia perrieri</name>
    <dbReference type="NCBI Taxonomy" id="77586"/>
    <lineage>
        <taxon>Eukaryota</taxon>
        <taxon>Viridiplantae</taxon>
        <taxon>Streptophyta</taxon>
        <taxon>Embryophyta</taxon>
        <taxon>Tracheophyta</taxon>
        <taxon>Spermatophyta</taxon>
        <taxon>Magnoliopsida</taxon>
        <taxon>Liliopsida</taxon>
        <taxon>Poales</taxon>
        <taxon>Poaceae</taxon>
        <taxon>BOP clade</taxon>
        <taxon>Oryzoideae</taxon>
        <taxon>Oryzeae</taxon>
        <taxon>Oryzinae</taxon>
        <taxon>Leersia</taxon>
    </lineage>
</organism>
<dbReference type="InterPro" id="IPR001841">
    <property type="entry name" value="Znf_RING"/>
</dbReference>
<reference evidence="8" key="3">
    <citation type="submission" date="2015-04" db="UniProtKB">
        <authorList>
            <consortium name="EnsemblPlants"/>
        </authorList>
    </citation>
    <scope>IDENTIFICATION</scope>
</reference>
<dbReference type="PROSITE" id="PS50089">
    <property type="entry name" value="ZF_RING_2"/>
    <property type="match status" value="1"/>
</dbReference>
<dbReference type="SMART" id="SM00184">
    <property type="entry name" value="RING"/>
    <property type="match status" value="1"/>
</dbReference>
<evidence type="ECO:0000256" key="1">
    <source>
        <dbReference type="ARBA" id="ARBA00004370"/>
    </source>
</evidence>
<dbReference type="EnsemblPlants" id="LPERR09G14010.1">
    <property type="protein sequence ID" value="LPERR09G14010.1"/>
    <property type="gene ID" value="LPERR09G14010"/>
</dbReference>
<feature type="domain" description="RING-type" evidence="7">
    <location>
        <begin position="140"/>
        <end position="182"/>
    </location>
</feature>